<dbReference type="EMBL" id="JAEUBG010003090">
    <property type="protein sequence ID" value="KAH3683519.1"/>
    <property type="molecule type" value="Genomic_DNA"/>
</dbReference>
<comment type="caution">
    <text evidence="1">The sequence shown here is derived from an EMBL/GenBank/DDBJ whole genome shotgun (WGS) entry which is preliminary data.</text>
</comment>
<gene>
    <name evidence="1" type="ORF">WICPIJ_005515</name>
</gene>
<dbReference type="Proteomes" id="UP000774326">
    <property type="component" value="Unassembled WGS sequence"/>
</dbReference>
<accession>A0A9P8Q646</accession>
<dbReference type="AlphaFoldDB" id="A0A9P8Q646"/>
<evidence type="ECO:0000313" key="2">
    <source>
        <dbReference type="Proteomes" id="UP000774326"/>
    </source>
</evidence>
<evidence type="ECO:0000313" key="1">
    <source>
        <dbReference type="EMBL" id="KAH3683519.1"/>
    </source>
</evidence>
<protein>
    <submittedName>
        <fullName evidence="1">Uncharacterized protein</fullName>
    </submittedName>
</protein>
<reference evidence="1" key="2">
    <citation type="submission" date="2021-01" db="EMBL/GenBank/DDBJ databases">
        <authorList>
            <person name="Schikora-Tamarit M.A."/>
        </authorList>
    </citation>
    <scope>NUCLEOTIDE SEQUENCE</scope>
    <source>
        <strain evidence="1">CBS2887</strain>
    </source>
</reference>
<organism evidence="1 2">
    <name type="scientific">Wickerhamomyces pijperi</name>
    <name type="common">Yeast</name>
    <name type="synonym">Pichia pijperi</name>
    <dbReference type="NCBI Taxonomy" id="599730"/>
    <lineage>
        <taxon>Eukaryota</taxon>
        <taxon>Fungi</taxon>
        <taxon>Dikarya</taxon>
        <taxon>Ascomycota</taxon>
        <taxon>Saccharomycotina</taxon>
        <taxon>Saccharomycetes</taxon>
        <taxon>Phaffomycetales</taxon>
        <taxon>Wickerhamomycetaceae</taxon>
        <taxon>Wickerhamomyces</taxon>
    </lineage>
</organism>
<keyword evidence="2" id="KW-1185">Reference proteome</keyword>
<proteinExistence type="predicted"/>
<reference evidence="1" key="1">
    <citation type="journal article" date="2021" name="Open Biol.">
        <title>Shared evolutionary footprints suggest mitochondrial oxidative damage underlies multiple complex I losses in fungi.</title>
        <authorList>
            <person name="Schikora-Tamarit M.A."/>
            <person name="Marcet-Houben M."/>
            <person name="Nosek J."/>
            <person name="Gabaldon T."/>
        </authorList>
    </citation>
    <scope>NUCLEOTIDE SEQUENCE</scope>
    <source>
        <strain evidence="1">CBS2887</strain>
    </source>
</reference>
<name>A0A9P8Q646_WICPI</name>
<sequence>MFLPKVEDPTNHFTLGEQLAIMFDDTNKLLYEGTEVINSITNNSQHFKLNLINFSDPSRIVAKVNANITKKTKLTNFYNESQFFVQNLQEVLLQGNDPKDSRSNSTRLN</sequence>